<keyword evidence="2" id="KW-1185">Reference proteome</keyword>
<dbReference type="RefSeq" id="WP_194706599.1">
    <property type="nucleotide sequence ID" value="NZ_JADKPN010000004.1"/>
</dbReference>
<gene>
    <name evidence="1" type="ORF">ISU07_09805</name>
</gene>
<comment type="caution">
    <text evidence="1">The sequence shown here is derived from an EMBL/GenBank/DDBJ whole genome shotgun (WGS) entry which is preliminary data.</text>
</comment>
<dbReference type="AlphaFoldDB" id="A0A930V9K4"/>
<organism evidence="1 2">
    <name type="scientific">Nocardioides islandensis</name>
    <dbReference type="NCBI Taxonomy" id="433663"/>
    <lineage>
        <taxon>Bacteria</taxon>
        <taxon>Bacillati</taxon>
        <taxon>Actinomycetota</taxon>
        <taxon>Actinomycetes</taxon>
        <taxon>Propionibacteriales</taxon>
        <taxon>Nocardioidaceae</taxon>
        <taxon>Nocardioides</taxon>
    </lineage>
</organism>
<dbReference type="Proteomes" id="UP000640489">
    <property type="component" value="Unassembled WGS sequence"/>
</dbReference>
<dbReference type="EMBL" id="JADKPN010000004">
    <property type="protein sequence ID" value="MBF4763419.1"/>
    <property type="molecule type" value="Genomic_DNA"/>
</dbReference>
<reference evidence="1" key="1">
    <citation type="submission" date="2020-11" db="EMBL/GenBank/DDBJ databases">
        <title>Nocardioides sp. nov., isolated from Soil of Cynanchum wilfordii Hemsley rhizosphere.</title>
        <authorList>
            <person name="Lee J.-S."/>
            <person name="Suh M.K."/>
            <person name="Kim J.-S."/>
        </authorList>
    </citation>
    <scope>NUCLEOTIDE SEQUENCE</scope>
    <source>
        <strain evidence="1">KCTC 19275</strain>
    </source>
</reference>
<proteinExistence type="predicted"/>
<accession>A0A930V9K4</accession>
<evidence type="ECO:0000313" key="1">
    <source>
        <dbReference type="EMBL" id="MBF4763419.1"/>
    </source>
</evidence>
<evidence type="ECO:0000313" key="2">
    <source>
        <dbReference type="Proteomes" id="UP000640489"/>
    </source>
</evidence>
<protein>
    <submittedName>
        <fullName evidence="1">Uncharacterized protein</fullName>
    </submittedName>
</protein>
<name>A0A930V9K4_9ACTN</name>
<sequence>MRTLLVAVAALAVLVVLAIARSAYDDGPTPEQRRCDQLRAAANAVPEREDTVADEVEYHRLDAKAERACRGT</sequence>